<dbReference type="Pfam" id="PF00392">
    <property type="entry name" value="GntR"/>
    <property type="match status" value="1"/>
</dbReference>
<dbReference type="Pfam" id="PF07702">
    <property type="entry name" value="UTRA"/>
    <property type="match status" value="1"/>
</dbReference>
<dbReference type="PANTHER" id="PTHR44846">
    <property type="entry name" value="MANNOSYL-D-GLYCERATE TRANSPORT/METABOLISM SYSTEM REPRESSOR MNGR-RELATED"/>
    <property type="match status" value="1"/>
</dbReference>
<sequence>MDTTNWERARDWIRAEIAANALAEGDQLPPESDMQREIGVGRHSLRRAVAALAAEGVLSVEQGRGTFVREPARIAYRIGSRTRFRENLQGQGVVPGGETISAEVLPADAEVAGVLGLAEGADVTRVITRGRADGRPILLTCSFHPHDRFPDLERRRLARESVTEIYAAHGVADYVRKETALYARLPRKWEARMLEQPADQPVVVISKIDADADGFPIGYAESIWSAGRVRFSLDHALPKGPTRHV</sequence>
<dbReference type="EMBL" id="JBHRTB010000010">
    <property type="protein sequence ID" value="MFC3145116.1"/>
    <property type="molecule type" value="Genomic_DNA"/>
</dbReference>
<accession>A0ABV7GXL0</accession>
<dbReference type="InterPro" id="IPR050679">
    <property type="entry name" value="Bact_HTH_transcr_reg"/>
</dbReference>
<dbReference type="SUPFAM" id="SSF46785">
    <property type="entry name" value="Winged helix' DNA-binding domain"/>
    <property type="match status" value="1"/>
</dbReference>
<keyword evidence="3" id="KW-0804">Transcription</keyword>
<dbReference type="SMART" id="SM00345">
    <property type="entry name" value="HTH_GNTR"/>
    <property type="match status" value="1"/>
</dbReference>
<evidence type="ECO:0000256" key="2">
    <source>
        <dbReference type="ARBA" id="ARBA00023125"/>
    </source>
</evidence>
<name>A0ABV7GXL0_9RHOB</name>
<dbReference type="PROSITE" id="PS50949">
    <property type="entry name" value="HTH_GNTR"/>
    <property type="match status" value="1"/>
</dbReference>
<evidence type="ECO:0000313" key="6">
    <source>
        <dbReference type="Proteomes" id="UP001595632"/>
    </source>
</evidence>
<comment type="caution">
    <text evidence="5">The sequence shown here is derived from an EMBL/GenBank/DDBJ whole genome shotgun (WGS) entry which is preliminary data.</text>
</comment>
<organism evidence="5 6">
    <name type="scientific">Psychromarinibacter halotolerans</name>
    <dbReference type="NCBI Taxonomy" id="1775175"/>
    <lineage>
        <taxon>Bacteria</taxon>
        <taxon>Pseudomonadati</taxon>
        <taxon>Pseudomonadota</taxon>
        <taxon>Alphaproteobacteria</taxon>
        <taxon>Rhodobacterales</taxon>
        <taxon>Paracoccaceae</taxon>
        <taxon>Psychromarinibacter</taxon>
    </lineage>
</organism>
<dbReference type="InterPro" id="IPR036388">
    <property type="entry name" value="WH-like_DNA-bd_sf"/>
</dbReference>
<dbReference type="Gene3D" id="1.10.10.10">
    <property type="entry name" value="Winged helix-like DNA-binding domain superfamily/Winged helix DNA-binding domain"/>
    <property type="match status" value="1"/>
</dbReference>
<evidence type="ECO:0000259" key="4">
    <source>
        <dbReference type="PROSITE" id="PS50949"/>
    </source>
</evidence>
<keyword evidence="1" id="KW-0805">Transcription regulation</keyword>
<proteinExistence type="predicted"/>
<dbReference type="InterPro" id="IPR012702">
    <property type="entry name" value="CP_lyase_PhnF"/>
</dbReference>
<evidence type="ECO:0000256" key="1">
    <source>
        <dbReference type="ARBA" id="ARBA00023015"/>
    </source>
</evidence>
<dbReference type="SMART" id="SM00866">
    <property type="entry name" value="UTRA"/>
    <property type="match status" value="1"/>
</dbReference>
<feature type="domain" description="HTH gntR-type" evidence="4">
    <location>
        <begin position="3"/>
        <end position="71"/>
    </location>
</feature>
<dbReference type="PANTHER" id="PTHR44846:SF1">
    <property type="entry name" value="MANNOSYL-D-GLYCERATE TRANSPORT_METABOLISM SYSTEM REPRESSOR MNGR-RELATED"/>
    <property type="match status" value="1"/>
</dbReference>
<reference evidence="6" key="1">
    <citation type="journal article" date="2019" name="Int. J. Syst. Evol. Microbiol.">
        <title>The Global Catalogue of Microorganisms (GCM) 10K type strain sequencing project: providing services to taxonomists for standard genome sequencing and annotation.</title>
        <authorList>
            <consortium name="The Broad Institute Genomics Platform"/>
            <consortium name="The Broad Institute Genome Sequencing Center for Infectious Disease"/>
            <person name="Wu L."/>
            <person name="Ma J."/>
        </authorList>
    </citation>
    <scope>NUCLEOTIDE SEQUENCE [LARGE SCALE GENOMIC DNA]</scope>
    <source>
        <strain evidence="6">KCTC 52366</strain>
    </source>
</reference>
<protein>
    <submittedName>
        <fullName evidence="5">Phosphonate metabolism transcriptional regulator PhnF</fullName>
    </submittedName>
</protein>
<dbReference type="NCBIfam" id="TIGR02325">
    <property type="entry name" value="C_P_lyase_phnF"/>
    <property type="match status" value="1"/>
</dbReference>
<dbReference type="InterPro" id="IPR028978">
    <property type="entry name" value="Chorismate_lyase_/UTRA_dom_sf"/>
</dbReference>
<dbReference type="InterPro" id="IPR000524">
    <property type="entry name" value="Tscrpt_reg_HTH_GntR"/>
</dbReference>
<gene>
    <name evidence="5" type="primary">phnF</name>
    <name evidence="5" type="ORF">ACFOGP_20515</name>
</gene>
<keyword evidence="2" id="KW-0238">DNA-binding</keyword>
<dbReference type="PRINTS" id="PR00035">
    <property type="entry name" value="HTHGNTR"/>
</dbReference>
<evidence type="ECO:0000313" key="5">
    <source>
        <dbReference type="EMBL" id="MFC3145116.1"/>
    </source>
</evidence>
<dbReference type="RefSeq" id="WP_275634317.1">
    <property type="nucleotide sequence ID" value="NZ_JARGYD010000008.1"/>
</dbReference>
<dbReference type="Proteomes" id="UP001595632">
    <property type="component" value="Unassembled WGS sequence"/>
</dbReference>
<evidence type="ECO:0000256" key="3">
    <source>
        <dbReference type="ARBA" id="ARBA00023163"/>
    </source>
</evidence>
<dbReference type="InterPro" id="IPR036390">
    <property type="entry name" value="WH_DNA-bd_sf"/>
</dbReference>
<dbReference type="SUPFAM" id="SSF64288">
    <property type="entry name" value="Chorismate lyase-like"/>
    <property type="match status" value="1"/>
</dbReference>
<keyword evidence="6" id="KW-1185">Reference proteome</keyword>
<dbReference type="InterPro" id="IPR011663">
    <property type="entry name" value="UTRA"/>
</dbReference>
<dbReference type="Gene3D" id="3.40.1410.10">
    <property type="entry name" value="Chorismate lyase-like"/>
    <property type="match status" value="1"/>
</dbReference>